<feature type="region of interest" description="Disordered" evidence="1">
    <location>
        <begin position="1"/>
        <end position="98"/>
    </location>
</feature>
<dbReference type="OrthoDB" id="6203257at2759"/>
<feature type="compositionally biased region" description="Basic and acidic residues" evidence="1">
    <location>
        <begin position="54"/>
        <end position="98"/>
    </location>
</feature>
<feature type="region of interest" description="Disordered" evidence="1">
    <location>
        <begin position="215"/>
        <end position="248"/>
    </location>
</feature>
<feature type="compositionally biased region" description="Acidic residues" evidence="1">
    <location>
        <begin position="218"/>
        <end position="229"/>
    </location>
</feature>
<evidence type="ECO:0000256" key="1">
    <source>
        <dbReference type="SAM" id="MobiDB-lite"/>
    </source>
</evidence>
<feature type="region of interest" description="Disordered" evidence="1">
    <location>
        <begin position="760"/>
        <end position="846"/>
    </location>
</feature>
<accession>A0A6J8CDC9</accession>
<feature type="region of interest" description="Disordered" evidence="1">
    <location>
        <begin position="421"/>
        <end position="447"/>
    </location>
</feature>
<sequence>MSRSLKTDGRRRKTKRKVEEEMSLKKTDEEKNEKRKKDDRKTKKKEKLKKKMSPKSETDEDMKPTQRTVPAKDDRKTKKRKVEEEMSPKSKTDEDMKPTLRAVPAKDEGKKPTLRVVPIKPRRNRKYVNCTECGTPQQNIWRHMQKVHKTKVKKPKKVISKRGYVTHFCPFTSRKTGKCQKIIERLHDHLVRKHDVKNGSKRLTTLLSMAIPVTKEDTDSEDDEMDGSDDNQPLTQLRKKPKIKQEKSEFTPIIKQEKGDIITISDSDEPTQSQQCFMSYPESEDHDEPSITHETPERPPVVLFIQDKRINRFVNNQIDNGISKKEAHQTGAEAFHVRKGMDASRSLTVVLDVNKLMNWIVTFQNNKKGKFLISRYLSSFSKFLGFLVNEGYIDEGNKSQQVQTQIRFALKLLGTETENFKQPVKKSEDETREEMSYPESEDETREEISQIRFAKKFSLEVETREEIPYPESEDETREEISDPIYSAEPLPHIKTSETIDTRQKEDRGKMDFEIPSIKGAESRNEETEKTPETIAVIQKQSECSEKSGKERIASFYDNKITVKFYDWLQRMPLQMTSVNARQHANQAFHVWRYMTEKLTIQRLFETTALNGWVGEALKTFQPGTVVSYLGSDNRLVTFLLDVEQIPQQEELRARRLMDHIILTRKMLGKKVKLRRTVIETEECETMIMPEDIQSFLKSDKARQCRQCRELALAPPTVPDSQTFFNIRDFLLIRILQSNAQRPMAALGITEERFKRAKITEDGQGVIATEEDKPQRSEVREQRSDANLQQDTEEQRPQSKEERSEDVLDDGSEEEMPRSPLYSNDICEENPDPNSDIEEKPHRRRSFSQDEANLIFQLCKDNITNNKLTKTDVMEAMLFTAEGRYLVKRLKSVKKDKDVWKMLVDRVRAFARKAKKDN</sequence>
<dbReference type="AlphaFoldDB" id="A0A6J8CDC9"/>
<feature type="compositionally biased region" description="Basic and acidic residues" evidence="1">
    <location>
        <begin position="769"/>
        <end position="783"/>
    </location>
</feature>
<gene>
    <name evidence="2" type="ORF">MCOR_27928</name>
</gene>
<feature type="compositionally biased region" description="Basic and acidic residues" evidence="1">
    <location>
        <begin position="425"/>
        <end position="435"/>
    </location>
</feature>
<feature type="compositionally biased region" description="Basic and acidic residues" evidence="1">
    <location>
        <begin position="792"/>
        <end position="805"/>
    </location>
</feature>
<protein>
    <submittedName>
        <fullName evidence="2">Uncharacterized protein</fullName>
    </submittedName>
</protein>
<keyword evidence="3" id="KW-1185">Reference proteome</keyword>
<proteinExistence type="predicted"/>
<dbReference type="Proteomes" id="UP000507470">
    <property type="component" value="Unassembled WGS sequence"/>
</dbReference>
<dbReference type="EMBL" id="CACVKT020005120">
    <property type="protein sequence ID" value="CAC5393034.1"/>
    <property type="molecule type" value="Genomic_DNA"/>
</dbReference>
<evidence type="ECO:0000313" key="3">
    <source>
        <dbReference type="Proteomes" id="UP000507470"/>
    </source>
</evidence>
<evidence type="ECO:0000313" key="2">
    <source>
        <dbReference type="EMBL" id="CAC5393034.1"/>
    </source>
</evidence>
<organism evidence="2 3">
    <name type="scientific">Mytilus coruscus</name>
    <name type="common">Sea mussel</name>
    <dbReference type="NCBI Taxonomy" id="42192"/>
    <lineage>
        <taxon>Eukaryota</taxon>
        <taxon>Metazoa</taxon>
        <taxon>Spiralia</taxon>
        <taxon>Lophotrochozoa</taxon>
        <taxon>Mollusca</taxon>
        <taxon>Bivalvia</taxon>
        <taxon>Autobranchia</taxon>
        <taxon>Pteriomorphia</taxon>
        <taxon>Mytilida</taxon>
        <taxon>Mytiloidea</taxon>
        <taxon>Mytilidae</taxon>
        <taxon>Mytilinae</taxon>
        <taxon>Mytilus</taxon>
    </lineage>
</organism>
<feature type="compositionally biased region" description="Basic residues" evidence="1">
    <location>
        <begin position="42"/>
        <end position="53"/>
    </location>
</feature>
<name>A0A6J8CDC9_MYTCO</name>
<reference evidence="2 3" key="1">
    <citation type="submission" date="2020-06" db="EMBL/GenBank/DDBJ databases">
        <authorList>
            <person name="Li R."/>
            <person name="Bekaert M."/>
        </authorList>
    </citation>
    <scope>NUCLEOTIDE SEQUENCE [LARGE SCALE GENOMIC DNA]</scope>
    <source>
        <strain evidence="3">wild</strain>
    </source>
</reference>
<feature type="compositionally biased region" description="Basic and acidic residues" evidence="1">
    <location>
        <begin position="17"/>
        <end position="41"/>
    </location>
</feature>